<feature type="transmembrane region" description="Helical" evidence="7">
    <location>
        <begin position="28"/>
        <end position="47"/>
    </location>
</feature>
<dbReference type="OrthoDB" id="3900342at2759"/>
<organism evidence="9 10">
    <name type="scientific">Blyttiomyces helicus</name>
    <dbReference type="NCBI Taxonomy" id="388810"/>
    <lineage>
        <taxon>Eukaryota</taxon>
        <taxon>Fungi</taxon>
        <taxon>Fungi incertae sedis</taxon>
        <taxon>Chytridiomycota</taxon>
        <taxon>Chytridiomycota incertae sedis</taxon>
        <taxon>Chytridiomycetes</taxon>
        <taxon>Chytridiomycetes incertae sedis</taxon>
        <taxon>Blyttiomyces</taxon>
    </lineage>
</organism>
<feature type="domain" description="Amino acid permease/ SLC12A" evidence="8">
    <location>
        <begin position="2"/>
        <end position="125"/>
    </location>
</feature>
<evidence type="ECO:0000256" key="7">
    <source>
        <dbReference type="SAM" id="Phobius"/>
    </source>
</evidence>
<reference evidence="10" key="1">
    <citation type="journal article" date="2018" name="Nat. Microbiol.">
        <title>Leveraging single-cell genomics to expand the fungal tree of life.</title>
        <authorList>
            <person name="Ahrendt S.R."/>
            <person name="Quandt C.A."/>
            <person name="Ciobanu D."/>
            <person name="Clum A."/>
            <person name="Salamov A."/>
            <person name="Andreopoulos B."/>
            <person name="Cheng J.F."/>
            <person name="Woyke T."/>
            <person name="Pelin A."/>
            <person name="Henrissat B."/>
            <person name="Reynolds N.K."/>
            <person name="Benny G.L."/>
            <person name="Smith M.E."/>
            <person name="James T.Y."/>
            <person name="Grigoriev I.V."/>
        </authorList>
    </citation>
    <scope>NUCLEOTIDE SEQUENCE [LARGE SCALE GENOMIC DNA]</scope>
</reference>
<evidence type="ECO:0000313" key="9">
    <source>
        <dbReference type="EMBL" id="RKO86855.1"/>
    </source>
</evidence>
<dbReference type="PANTHER" id="PTHR43341:SF1">
    <property type="entry name" value="GENERAL AMINO-ACID PERMEASE GAP1"/>
    <property type="match status" value="1"/>
</dbReference>
<evidence type="ECO:0000256" key="5">
    <source>
        <dbReference type="ARBA" id="ARBA00022989"/>
    </source>
</evidence>
<evidence type="ECO:0000256" key="4">
    <source>
        <dbReference type="ARBA" id="ARBA00022970"/>
    </source>
</evidence>
<dbReference type="PANTHER" id="PTHR43341">
    <property type="entry name" value="AMINO ACID PERMEASE"/>
    <property type="match status" value="1"/>
</dbReference>
<name>A0A4P9W677_9FUNG</name>
<keyword evidence="6 7" id="KW-0472">Membrane</keyword>
<keyword evidence="4" id="KW-0029">Amino-acid transport</keyword>
<evidence type="ECO:0000256" key="2">
    <source>
        <dbReference type="ARBA" id="ARBA00022448"/>
    </source>
</evidence>
<dbReference type="Proteomes" id="UP000269721">
    <property type="component" value="Unassembled WGS sequence"/>
</dbReference>
<keyword evidence="10" id="KW-1185">Reference proteome</keyword>
<dbReference type="AlphaFoldDB" id="A0A4P9W677"/>
<feature type="non-terminal residue" evidence="9">
    <location>
        <position position="1"/>
    </location>
</feature>
<gene>
    <name evidence="9" type="ORF">BDK51DRAFT_26529</name>
</gene>
<evidence type="ECO:0000256" key="1">
    <source>
        <dbReference type="ARBA" id="ARBA00004141"/>
    </source>
</evidence>
<dbReference type="GO" id="GO:0016020">
    <property type="term" value="C:membrane"/>
    <property type="evidence" value="ECO:0007669"/>
    <property type="project" value="UniProtKB-SubCell"/>
</dbReference>
<dbReference type="Pfam" id="PF00324">
    <property type="entry name" value="AA_permease"/>
    <property type="match status" value="1"/>
</dbReference>
<dbReference type="InterPro" id="IPR004841">
    <property type="entry name" value="AA-permease/SLC12A_dom"/>
</dbReference>
<comment type="subcellular location">
    <subcellularLocation>
        <location evidence="1">Membrane</location>
        <topology evidence="1">Multi-pass membrane protein</topology>
    </subcellularLocation>
</comment>
<sequence length="239" mass="26280">GGCELVSIIAGEAANPWKSIPCAINGNLWRMAFFYIGTIFLLGLVVIDQQGVLSYGDHTGRTSLFTLAFSNAGIRWGADLINTIDLISVFSAADSSMYAASRTLMAMANEGGALRIFGRTTKPGVSPGIGFTWLKQIISTYILIAWMMILWTHIRFRMAYKVQGRNLDQLPYKSYLFPYAQVFGILAGVTVLLGEGYVAIWYQTPFDVQNIHRASNTIPLPSFSPLTVLYLCNSTVSPV</sequence>
<dbReference type="Gene3D" id="1.20.1740.10">
    <property type="entry name" value="Amino acid/polyamine transporter I"/>
    <property type="match status" value="1"/>
</dbReference>
<accession>A0A4P9W677</accession>
<dbReference type="InterPro" id="IPR050524">
    <property type="entry name" value="APC_YAT"/>
</dbReference>
<feature type="transmembrane region" description="Helical" evidence="7">
    <location>
        <begin position="133"/>
        <end position="154"/>
    </location>
</feature>
<evidence type="ECO:0000313" key="10">
    <source>
        <dbReference type="Proteomes" id="UP000269721"/>
    </source>
</evidence>
<feature type="transmembrane region" description="Helical" evidence="7">
    <location>
        <begin position="175"/>
        <end position="202"/>
    </location>
</feature>
<dbReference type="GO" id="GO:0015171">
    <property type="term" value="F:amino acid transmembrane transporter activity"/>
    <property type="evidence" value="ECO:0007669"/>
    <property type="project" value="TreeGrafter"/>
</dbReference>
<keyword evidence="5 7" id="KW-1133">Transmembrane helix</keyword>
<dbReference type="EMBL" id="KZ997856">
    <property type="protein sequence ID" value="RKO86855.1"/>
    <property type="molecule type" value="Genomic_DNA"/>
</dbReference>
<protein>
    <submittedName>
        <fullName evidence="9">Amino acid permease-domain-containing protein</fullName>
    </submittedName>
</protein>
<keyword evidence="3 7" id="KW-0812">Transmembrane</keyword>
<evidence type="ECO:0000256" key="3">
    <source>
        <dbReference type="ARBA" id="ARBA00022692"/>
    </source>
</evidence>
<keyword evidence="2" id="KW-0813">Transport</keyword>
<evidence type="ECO:0000259" key="8">
    <source>
        <dbReference type="Pfam" id="PF00324"/>
    </source>
</evidence>
<proteinExistence type="predicted"/>
<evidence type="ECO:0000256" key="6">
    <source>
        <dbReference type="ARBA" id="ARBA00023136"/>
    </source>
</evidence>